<accession>A0A4U6TFL8</accession>
<dbReference type="PANTHER" id="PTHR31170:SF18">
    <property type="entry name" value="(WILD MALAYSIAN BANANA) HYPOTHETICAL PROTEIN"/>
    <property type="match status" value="1"/>
</dbReference>
<evidence type="ECO:0000313" key="4">
    <source>
        <dbReference type="Proteomes" id="UP000298652"/>
    </source>
</evidence>
<keyword evidence="2" id="KW-0812">Transmembrane</keyword>
<feature type="region of interest" description="Disordered" evidence="1">
    <location>
        <begin position="325"/>
        <end position="374"/>
    </location>
</feature>
<name>A0A4U6TFL8_SETVI</name>
<dbReference type="Gramene" id="TKW01061">
    <property type="protein sequence ID" value="TKW01061"/>
    <property type="gene ID" value="SEVIR_8G152400v2"/>
</dbReference>
<dbReference type="AlphaFoldDB" id="A0A4U6TFL8"/>
<reference evidence="3" key="1">
    <citation type="submission" date="2019-03" db="EMBL/GenBank/DDBJ databases">
        <title>WGS assembly of Setaria viridis.</title>
        <authorList>
            <person name="Huang P."/>
            <person name="Jenkins J."/>
            <person name="Grimwood J."/>
            <person name="Barry K."/>
            <person name="Healey A."/>
            <person name="Mamidi S."/>
            <person name="Sreedasyam A."/>
            <person name="Shu S."/>
            <person name="Feldman M."/>
            <person name="Wu J."/>
            <person name="Yu Y."/>
            <person name="Chen C."/>
            <person name="Johnson J."/>
            <person name="Rokhsar D."/>
            <person name="Baxter I."/>
            <person name="Schmutz J."/>
            <person name="Brutnell T."/>
            <person name="Kellogg E."/>
        </authorList>
    </citation>
    <scope>NUCLEOTIDE SEQUENCE [LARGE SCALE GENOMIC DNA]</scope>
</reference>
<proteinExistence type="predicted"/>
<keyword evidence="2" id="KW-1133">Transmembrane helix</keyword>
<dbReference type="OMA" id="AHHEDRP"/>
<evidence type="ECO:0000256" key="2">
    <source>
        <dbReference type="SAM" id="Phobius"/>
    </source>
</evidence>
<dbReference type="InterPro" id="IPR004158">
    <property type="entry name" value="DUF247_pln"/>
</dbReference>
<gene>
    <name evidence="3" type="ORF">SEVIR_8G152400v2</name>
</gene>
<feature type="transmembrane region" description="Helical" evidence="2">
    <location>
        <begin position="520"/>
        <end position="544"/>
    </location>
</feature>
<feature type="compositionally biased region" description="Basic and acidic residues" evidence="1">
    <location>
        <begin position="359"/>
        <end position="369"/>
    </location>
</feature>
<keyword evidence="4" id="KW-1185">Reference proteome</keyword>
<sequence length="549" mass="62084">MQGTTGTTTAGSFFRTKKICSSSPISRRARDQTEGMPAPVRAEKKLMMMKKTTVRVDNNELCSSWVVDMEKLLPGTGPSEEAARWGKPSIYRVPEHLKSFTNKSAYMPCLVSLGPFHHGKPELLPMEEHKRRAVLHLVKRSAGKSLRDFVDAVEEMADQLLEAYHGLDEKWRGASRGRFVEMMVMDGCFLLELMKNGREGDYAPNDPVFSAHGNHVLWPGFRSDMIVMENQLPLIVLQRLLAVQCGTTPSAAEINEMVVRYLDYFSCDEGPANDEYFGKLGLHPLEILHRTLCGPRAHHEDRPDSDSSEDSIPVDRSEASFYFKKVNTDRPDSADSSEDSMLSAVEPSEARIHNHSQKKNTDRPKHSSEDSMPSAVELSEARIHFKKCTHVIDDIDFKNGVLSMPVIQAYGDTEKLYLNLLAFEQVHPDIGYQVLSYVAFVVNLIKSERDVALLRSKELIKNFWGSDKELAEMLNTVGKASLMHQTSKLIKVQENVNDHCAKRWNKWRANFVHSYMSNPWVFISLVAAVILLMATLLQTVYTVLPFYKS</sequence>
<evidence type="ECO:0000256" key="1">
    <source>
        <dbReference type="SAM" id="MobiDB-lite"/>
    </source>
</evidence>
<dbReference type="Pfam" id="PF03140">
    <property type="entry name" value="DUF247"/>
    <property type="match status" value="1"/>
</dbReference>
<dbReference type="EMBL" id="CM016559">
    <property type="protein sequence ID" value="TKW01061.1"/>
    <property type="molecule type" value="Genomic_DNA"/>
</dbReference>
<evidence type="ECO:0000313" key="3">
    <source>
        <dbReference type="EMBL" id="TKW01061.1"/>
    </source>
</evidence>
<protein>
    <submittedName>
        <fullName evidence="3">Uncharacterized protein</fullName>
    </submittedName>
</protein>
<dbReference type="PANTHER" id="PTHR31170">
    <property type="entry name" value="BNAC04G53230D PROTEIN"/>
    <property type="match status" value="1"/>
</dbReference>
<organism evidence="3 4">
    <name type="scientific">Setaria viridis</name>
    <name type="common">Green bristlegrass</name>
    <name type="synonym">Setaria italica subsp. viridis</name>
    <dbReference type="NCBI Taxonomy" id="4556"/>
    <lineage>
        <taxon>Eukaryota</taxon>
        <taxon>Viridiplantae</taxon>
        <taxon>Streptophyta</taxon>
        <taxon>Embryophyta</taxon>
        <taxon>Tracheophyta</taxon>
        <taxon>Spermatophyta</taxon>
        <taxon>Magnoliopsida</taxon>
        <taxon>Liliopsida</taxon>
        <taxon>Poales</taxon>
        <taxon>Poaceae</taxon>
        <taxon>PACMAD clade</taxon>
        <taxon>Panicoideae</taxon>
        <taxon>Panicodae</taxon>
        <taxon>Paniceae</taxon>
        <taxon>Cenchrinae</taxon>
        <taxon>Setaria</taxon>
    </lineage>
</organism>
<keyword evidence="2" id="KW-0472">Membrane</keyword>
<dbReference type="Proteomes" id="UP000298652">
    <property type="component" value="Chromosome 8"/>
</dbReference>